<dbReference type="Proteomes" id="UP000324974">
    <property type="component" value="Chromosome"/>
</dbReference>
<evidence type="ECO:0000313" key="6">
    <source>
        <dbReference type="Proteomes" id="UP000324974"/>
    </source>
</evidence>
<evidence type="ECO:0000313" key="5">
    <source>
        <dbReference type="EMBL" id="QEL20328.1"/>
    </source>
</evidence>
<dbReference type="PANTHER" id="PTHR12215">
    <property type="entry name" value="PHOSPHOPANTETHEINE TRANSFERASE"/>
    <property type="match status" value="1"/>
</dbReference>
<dbReference type="Pfam" id="PF22624">
    <property type="entry name" value="AASDHPPT_N"/>
    <property type="match status" value="1"/>
</dbReference>
<reference evidence="6" key="1">
    <citation type="submission" date="2019-08" db="EMBL/GenBank/DDBJ databases">
        <title>Limnoglobus roseus gen. nov., sp. nov., a novel freshwater planctomycete with a giant genome from the family Gemmataceae.</title>
        <authorList>
            <person name="Kulichevskaya I.S."/>
            <person name="Naumoff D.G."/>
            <person name="Miroshnikov K."/>
            <person name="Ivanova A."/>
            <person name="Philippov D.A."/>
            <person name="Hakobyan A."/>
            <person name="Rijpstra I.C."/>
            <person name="Sinninghe Damste J.S."/>
            <person name="Liesack W."/>
            <person name="Dedysh S.N."/>
        </authorList>
    </citation>
    <scope>NUCLEOTIDE SEQUENCE [LARGE SCALE GENOMIC DNA]</scope>
    <source>
        <strain evidence="6">PX52</strain>
    </source>
</reference>
<organism evidence="5 6">
    <name type="scientific">Limnoglobus roseus</name>
    <dbReference type="NCBI Taxonomy" id="2598579"/>
    <lineage>
        <taxon>Bacteria</taxon>
        <taxon>Pseudomonadati</taxon>
        <taxon>Planctomycetota</taxon>
        <taxon>Planctomycetia</taxon>
        <taxon>Gemmatales</taxon>
        <taxon>Gemmataceae</taxon>
        <taxon>Limnoglobus</taxon>
    </lineage>
</organism>
<dbReference type="InterPro" id="IPR055066">
    <property type="entry name" value="AASDHPPT_N"/>
</dbReference>
<dbReference type="GO" id="GO:0008897">
    <property type="term" value="F:holo-[acyl-carrier-protein] synthase activity"/>
    <property type="evidence" value="ECO:0007669"/>
    <property type="project" value="InterPro"/>
</dbReference>
<accession>A0A5C1AU65</accession>
<dbReference type="EMBL" id="CP042425">
    <property type="protein sequence ID" value="QEL20328.1"/>
    <property type="molecule type" value="Genomic_DNA"/>
</dbReference>
<dbReference type="GO" id="GO:0019878">
    <property type="term" value="P:lysine biosynthetic process via aminoadipic acid"/>
    <property type="evidence" value="ECO:0007669"/>
    <property type="project" value="TreeGrafter"/>
</dbReference>
<comment type="similarity">
    <text evidence="1">Belongs to the P-Pant transferase superfamily. Gsp/Sfp/HetI/AcpT family.</text>
</comment>
<evidence type="ECO:0000256" key="2">
    <source>
        <dbReference type="ARBA" id="ARBA00022679"/>
    </source>
</evidence>
<feature type="domain" description="4'-phosphopantetheinyl transferase N-terminal" evidence="4">
    <location>
        <begin position="23"/>
        <end position="101"/>
    </location>
</feature>
<sequence length="237" mass="26194">MPGGAECHVWYFPLTLVASEREELWQSLTPDERERANRYKVARPREQFVTARGRLRQILAAYLGVSPAAVELVSEPDGKPILRGVNLPFNVSHSGDLGLIAVADRRVGVDVEQLRDVPNAAGLVERFFGPEEREQFARLPAELQLPGFLRGWTCKEALLKAVGTGIQNVNKCVVDLDPRRAPAVIRFDHAAEIGRWQLGTWSPVVGYVAAVALECDDELRLDSSRETTSPAGSRRAT</sequence>
<dbReference type="PANTHER" id="PTHR12215:SF10">
    <property type="entry name" value="L-AMINOADIPATE-SEMIALDEHYDE DEHYDROGENASE-PHOSPHOPANTETHEINYL TRANSFERASE"/>
    <property type="match status" value="1"/>
</dbReference>
<dbReference type="AlphaFoldDB" id="A0A5C1AU65"/>
<evidence type="ECO:0000259" key="3">
    <source>
        <dbReference type="Pfam" id="PF01648"/>
    </source>
</evidence>
<dbReference type="InterPro" id="IPR008278">
    <property type="entry name" value="4-PPantetheinyl_Trfase_dom"/>
</dbReference>
<dbReference type="InterPro" id="IPR050559">
    <property type="entry name" value="P-Pant_transferase_sf"/>
</dbReference>
<dbReference type="GO" id="GO:0005829">
    <property type="term" value="C:cytosol"/>
    <property type="evidence" value="ECO:0007669"/>
    <property type="project" value="TreeGrafter"/>
</dbReference>
<evidence type="ECO:0000259" key="4">
    <source>
        <dbReference type="Pfam" id="PF22624"/>
    </source>
</evidence>
<dbReference type="InterPro" id="IPR037143">
    <property type="entry name" value="4-PPantetheinyl_Trfase_dom_sf"/>
</dbReference>
<keyword evidence="2 5" id="KW-0808">Transferase</keyword>
<name>A0A5C1AU65_9BACT</name>
<proteinExistence type="inferred from homology"/>
<evidence type="ECO:0000256" key="1">
    <source>
        <dbReference type="ARBA" id="ARBA00010990"/>
    </source>
</evidence>
<keyword evidence="6" id="KW-1185">Reference proteome</keyword>
<dbReference type="Gene3D" id="3.90.470.20">
    <property type="entry name" value="4'-phosphopantetheinyl transferase domain"/>
    <property type="match status" value="2"/>
</dbReference>
<gene>
    <name evidence="5" type="ORF">PX52LOC_07421</name>
</gene>
<protein>
    <submittedName>
        <fullName evidence="5">4'-phosphopantetheinyl transferase</fullName>
    </submittedName>
</protein>
<dbReference type="Pfam" id="PF01648">
    <property type="entry name" value="ACPS"/>
    <property type="match status" value="1"/>
</dbReference>
<dbReference type="KEGG" id="lrs:PX52LOC_07421"/>
<dbReference type="GO" id="GO:0000287">
    <property type="term" value="F:magnesium ion binding"/>
    <property type="evidence" value="ECO:0007669"/>
    <property type="project" value="InterPro"/>
</dbReference>
<dbReference type="SUPFAM" id="SSF56214">
    <property type="entry name" value="4'-phosphopantetheinyl transferase"/>
    <property type="match status" value="2"/>
</dbReference>
<feature type="domain" description="4'-phosphopantetheinyl transferase" evidence="3">
    <location>
        <begin position="106"/>
        <end position="211"/>
    </location>
</feature>